<evidence type="ECO:0000256" key="4">
    <source>
        <dbReference type="ARBA" id="ARBA00022827"/>
    </source>
</evidence>
<dbReference type="Pfam" id="PF02770">
    <property type="entry name" value="Acyl-CoA_dh_M"/>
    <property type="match status" value="1"/>
</dbReference>
<dbReference type="AlphaFoldDB" id="A0A7I7S7I6"/>
<dbReference type="GO" id="GO:0005886">
    <property type="term" value="C:plasma membrane"/>
    <property type="evidence" value="ECO:0007669"/>
    <property type="project" value="TreeGrafter"/>
</dbReference>
<dbReference type="FunFam" id="2.40.110.10:FF:000011">
    <property type="entry name" value="Acyl-CoA dehydrogenase FadE34"/>
    <property type="match status" value="1"/>
</dbReference>
<dbReference type="Gene3D" id="2.40.110.10">
    <property type="entry name" value="Butyryl-CoA Dehydrogenase, subunit A, domain 2"/>
    <property type="match status" value="1"/>
</dbReference>
<feature type="domain" description="Acyl-CoA oxidase/dehydrogenase middle" evidence="8">
    <location>
        <begin position="123"/>
        <end position="215"/>
    </location>
</feature>
<organism evidence="10 11">
    <name type="scientific">Mycolicibacterium arabiense</name>
    <dbReference type="NCBI Taxonomy" id="1286181"/>
    <lineage>
        <taxon>Bacteria</taxon>
        <taxon>Bacillati</taxon>
        <taxon>Actinomycetota</taxon>
        <taxon>Actinomycetes</taxon>
        <taxon>Mycobacteriales</taxon>
        <taxon>Mycobacteriaceae</taxon>
        <taxon>Mycolicibacterium</taxon>
    </lineage>
</organism>
<keyword evidence="5 6" id="KW-0560">Oxidoreductase</keyword>
<dbReference type="InterPro" id="IPR052161">
    <property type="entry name" value="Mycobact_Acyl-CoA_DH"/>
</dbReference>
<keyword evidence="3 6" id="KW-0285">Flavoprotein</keyword>
<dbReference type="SUPFAM" id="SSF56645">
    <property type="entry name" value="Acyl-CoA dehydrogenase NM domain-like"/>
    <property type="match status" value="1"/>
</dbReference>
<protein>
    <submittedName>
        <fullName evidence="10">Acyl-CoA dehydrogenase</fullName>
    </submittedName>
</protein>
<comment type="cofactor">
    <cofactor evidence="1 6">
        <name>FAD</name>
        <dbReference type="ChEBI" id="CHEBI:57692"/>
    </cofactor>
</comment>
<dbReference type="KEGG" id="marz:MARA_57370"/>
<dbReference type="PANTHER" id="PTHR43292:SF3">
    <property type="entry name" value="ACYL-COA DEHYDROGENASE FADE29"/>
    <property type="match status" value="1"/>
</dbReference>
<evidence type="ECO:0000313" key="11">
    <source>
        <dbReference type="Proteomes" id="UP000467428"/>
    </source>
</evidence>
<evidence type="ECO:0000259" key="9">
    <source>
        <dbReference type="Pfam" id="PF02771"/>
    </source>
</evidence>
<dbReference type="Pfam" id="PF02771">
    <property type="entry name" value="Acyl-CoA_dh_N"/>
    <property type="match status" value="1"/>
</dbReference>
<sequence length="396" mass="43169">MSDLDAFRDHVRQWCVDHVPTDWRAAQTGASDEQLVAFQKSWFAQLHTAGFAVPHWPAEWGGGMPVAEQIVLYQELAAHDAPRLVLAFVGIHHAASTLLVAGTEEQRRQHLPAILDGEIWVQGFSEPEAGSDLAALRTTARRDGDAFVVNGQKLWASGGMHADWCLLLARTDPEAPKRKGISYFLMDMTSPGIDVRPIRNAVGDSHFCEVFLNDVAIPERNLIGAENAGWQVAQATLGAERGMTMLELAERLGNAGFRWLVAEAARTRPDGHRPLDDAAVGDRLARLETEIAGLRGLCRRVVEGHDGDAVGPADPSIVKLFYSELLQRLSDFGVEIGGLDAHTVLTKPMSSGWESGAWVLDFIGSWEWTIPGGASEIQRTIIAERGLGLPRDPVAS</sequence>
<keyword evidence="11" id="KW-1185">Reference proteome</keyword>
<dbReference type="EMBL" id="AP022593">
    <property type="protein sequence ID" value="BBY52269.1"/>
    <property type="molecule type" value="Genomic_DNA"/>
</dbReference>
<keyword evidence="4 6" id="KW-0274">FAD</keyword>
<dbReference type="Gene3D" id="1.20.140.10">
    <property type="entry name" value="Butyryl-CoA Dehydrogenase, subunit A, domain 3"/>
    <property type="match status" value="1"/>
</dbReference>
<dbReference type="InterPro" id="IPR006091">
    <property type="entry name" value="Acyl-CoA_Oxase/DH_mid-dom"/>
</dbReference>
<comment type="similarity">
    <text evidence="2 6">Belongs to the acyl-CoA dehydrogenase family.</text>
</comment>
<evidence type="ECO:0000256" key="5">
    <source>
        <dbReference type="ARBA" id="ARBA00023002"/>
    </source>
</evidence>
<evidence type="ECO:0000256" key="1">
    <source>
        <dbReference type="ARBA" id="ARBA00001974"/>
    </source>
</evidence>
<dbReference type="Gene3D" id="1.10.540.10">
    <property type="entry name" value="Acyl-CoA dehydrogenase/oxidase, N-terminal domain"/>
    <property type="match status" value="1"/>
</dbReference>
<evidence type="ECO:0000259" key="8">
    <source>
        <dbReference type="Pfam" id="PF02770"/>
    </source>
</evidence>
<geneLocation type="plasmid" evidence="11">
    <name>pjcm18538 dna</name>
</geneLocation>
<dbReference type="Proteomes" id="UP000467428">
    <property type="component" value="Chromosome"/>
</dbReference>
<dbReference type="InterPro" id="IPR013786">
    <property type="entry name" value="AcylCoA_DH/ox_N"/>
</dbReference>
<evidence type="ECO:0000313" key="10">
    <source>
        <dbReference type="EMBL" id="BBY52269.1"/>
    </source>
</evidence>
<dbReference type="RefSeq" id="WP_163924149.1">
    <property type="nucleotide sequence ID" value="NZ_AP022593.1"/>
</dbReference>
<dbReference type="InterPro" id="IPR036250">
    <property type="entry name" value="AcylCo_DH-like_C"/>
</dbReference>
<evidence type="ECO:0000256" key="3">
    <source>
        <dbReference type="ARBA" id="ARBA00022630"/>
    </source>
</evidence>
<dbReference type="GO" id="GO:0050660">
    <property type="term" value="F:flavin adenine dinucleotide binding"/>
    <property type="evidence" value="ECO:0007669"/>
    <property type="project" value="InterPro"/>
</dbReference>
<dbReference type="InterPro" id="IPR046373">
    <property type="entry name" value="Acyl-CoA_Oxase/DH_mid-dom_sf"/>
</dbReference>
<dbReference type="GO" id="GO:0016627">
    <property type="term" value="F:oxidoreductase activity, acting on the CH-CH group of donors"/>
    <property type="evidence" value="ECO:0007669"/>
    <property type="project" value="InterPro"/>
</dbReference>
<reference evidence="10 11" key="1">
    <citation type="journal article" date="2019" name="Emerg. Microbes Infect.">
        <title>Comprehensive subspecies identification of 175 nontuberculous mycobacteria species based on 7547 genomic profiles.</title>
        <authorList>
            <person name="Matsumoto Y."/>
            <person name="Kinjo T."/>
            <person name="Motooka D."/>
            <person name="Nabeya D."/>
            <person name="Jung N."/>
            <person name="Uechi K."/>
            <person name="Horii T."/>
            <person name="Iida T."/>
            <person name="Fujita J."/>
            <person name="Nakamura S."/>
        </authorList>
    </citation>
    <scope>NUCLEOTIDE SEQUENCE [LARGE SCALE GENOMIC DNA]</scope>
    <source>
        <strain evidence="10 11">JCM 18538</strain>
    </source>
</reference>
<gene>
    <name evidence="10" type="ORF">MARA_57370</name>
</gene>
<dbReference type="InterPro" id="IPR037069">
    <property type="entry name" value="AcylCoA_DH/ox_N_sf"/>
</dbReference>
<dbReference type="PANTHER" id="PTHR43292">
    <property type="entry name" value="ACYL-COA DEHYDROGENASE"/>
    <property type="match status" value="1"/>
</dbReference>
<dbReference type="InterPro" id="IPR009100">
    <property type="entry name" value="AcylCoA_DH/oxidase_NM_dom_sf"/>
</dbReference>
<proteinExistence type="inferred from homology"/>
<name>A0A7I7S7I6_9MYCO</name>
<dbReference type="InterPro" id="IPR009075">
    <property type="entry name" value="AcylCo_DH/oxidase_C"/>
</dbReference>
<dbReference type="Pfam" id="PF00441">
    <property type="entry name" value="Acyl-CoA_dh_1"/>
    <property type="match status" value="1"/>
</dbReference>
<evidence type="ECO:0000256" key="6">
    <source>
        <dbReference type="RuleBase" id="RU362125"/>
    </source>
</evidence>
<dbReference type="SUPFAM" id="SSF47203">
    <property type="entry name" value="Acyl-CoA dehydrogenase C-terminal domain-like"/>
    <property type="match status" value="1"/>
</dbReference>
<evidence type="ECO:0000256" key="2">
    <source>
        <dbReference type="ARBA" id="ARBA00009347"/>
    </source>
</evidence>
<accession>A0A7I7S7I6</accession>
<feature type="domain" description="Acyl-CoA dehydrogenase/oxidase C-terminal" evidence="7">
    <location>
        <begin position="227"/>
        <end position="386"/>
    </location>
</feature>
<feature type="domain" description="Acyl-CoA dehydrogenase/oxidase N-terminal" evidence="9">
    <location>
        <begin position="4"/>
        <end position="118"/>
    </location>
</feature>
<evidence type="ECO:0000259" key="7">
    <source>
        <dbReference type="Pfam" id="PF00441"/>
    </source>
</evidence>